<organism evidence="1">
    <name type="scientific">Picea sitchensis</name>
    <name type="common">Sitka spruce</name>
    <name type="synonym">Pinus sitchensis</name>
    <dbReference type="NCBI Taxonomy" id="3332"/>
    <lineage>
        <taxon>Eukaryota</taxon>
        <taxon>Viridiplantae</taxon>
        <taxon>Streptophyta</taxon>
        <taxon>Embryophyta</taxon>
        <taxon>Tracheophyta</taxon>
        <taxon>Spermatophyta</taxon>
        <taxon>Pinopsida</taxon>
        <taxon>Pinidae</taxon>
        <taxon>Conifers I</taxon>
        <taxon>Pinales</taxon>
        <taxon>Pinaceae</taxon>
        <taxon>Picea</taxon>
    </lineage>
</organism>
<name>D5A7Z5_PICSI</name>
<evidence type="ECO:0000313" key="1">
    <source>
        <dbReference type="EMBL" id="ADE75664.1"/>
    </source>
</evidence>
<dbReference type="AlphaFoldDB" id="D5A7Z5"/>
<dbReference type="EMBL" id="BT122275">
    <property type="protein sequence ID" value="ADE75664.1"/>
    <property type="molecule type" value="mRNA"/>
</dbReference>
<protein>
    <submittedName>
        <fullName evidence="1">Uncharacterized protein</fullName>
    </submittedName>
</protein>
<proteinExistence type="evidence at transcript level"/>
<reference evidence="1" key="1">
    <citation type="submission" date="2010-04" db="EMBL/GenBank/DDBJ databases">
        <authorList>
            <person name="Reid K.E."/>
            <person name="Liao N."/>
            <person name="Chan S."/>
            <person name="Docking R."/>
            <person name="Taylor G."/>
            <person name="Moore R."/>
            <person name="Mayo M."/>
            <person name="Munro S."/>
            <person name="King J."/>
            <person name="Yanchuk A."/>
            <person name="Holt R."/>
            <person name="Jones S."/>
            <person name="Marra M."/>
            <person name="Ritland C.E."/>
            <person name="Ritland K."/>
            <person name="Bohlmann J."/>
        </authorList>
    </citation>
    <scope>NUCLEOTIDE SEQUENCE</scope>
    <source>
        <tissue evidence="1">Buds collected with no treatment. Collection October 2007</tissue>
    </source>
</reference>
<accession>D5A7Z5</accession>
<sequence>MEVPRDQMSLLIDNGLFDSTELLVLLTLEFLKFIP</sequence>